<feature type="modified residue" description="4-aspartylphosphate" evidence="2">
    <location>
        <position position="56"/>
    </location>
</feature>
<dbReference type="PROSITE" id="PS50930">
    <property type="entry name" value="HTH_LYTTR"/>
    <property type="match status" value="1"/>
</dbReference>
<evidence type="ECO:0000259" key="4">
    <source>
        <dbReference type="PROSITE" id="PS50930"/>
    </source>
</evidence>
<evidence type="ECO:0000256" key="2">
    <source>
        <dbReference type="PROSITE-ProRule" id="PRU00169"/>
    </source>
</evidence>
<dbReference type="InterPro" id="IPR001789">
    <property type="entry name" value="Sig_transdc_resp-reg_receiver"/>
</dbReference>
<dbReference type="Pfam" id="PF00072">
    <property type="entry name" value="Response_reg"/>
    <property type="match status" value="1"/>
</dbReference>
<reference evidence="5" key="1">
    <citation type="journal article" date="2021" name="PeerJ">
        <title>Extensive microbial diversity within the chicken gut microbiome revealed by metagenomics and culture.</title>
        <authorList>
            <person name="Gilroy R."/>
            <person name="Ravi A."/>
            <person name="Getino M."/>
            <person name="Pursley I."/>
            <person name="Horton D.L."/>
            <person name="Alikhan N.F."/>
            <person name="Baker D."/>
            <person name="Gharbi K."/>
            <person name="Hall N."/>
            <person name="Watson M."/>
            <person name="Adriaenssens E.M."/>
            <person name="Foster-Nyarko E."/>
            <person name="Jarju S."/>
            <person name="Secka A."/>
            <person name="Antonio M."/>
            <person name="Oren A."/>
            <person name="Chaudhuri R.R."/>
            <person name="La Ragione R."/>
            <person name="Hildebrand F."/>
            <person name="Pallen M.J."/>
        </authorList>
    </citation>
    <scope>NUCLEOTIDE SEQUENCE</scope>
    <source>
        <strain evidence="5">ChiHjej12B11-9795</strain>
    </source>
</reference>
<dbReference type="Proteomes" id="UP000823862">
    <property type="component" value="Unassembled WGS sequence"/>
</dbReference>
<dbReference type="PANTHER" id="PTHR44591:SF3">
    <property type="entry name" value="RESPONSE REGULATORY DOMAIN-CONTAINING PROTEIN"/>
    <property type="match status" value="1"/>
</dbReference>
<accession>A0A9D2KVS3</accession>
<name>A0A9D2KVS3_9BACE</name>
<dbReference type="PROSITE" id="PS50110">
    <property type="entry name" value="RESPONSE_REGULATORY"/>
    <property type="match status" value="1"/>
</dbReference>
<feature type="domain" description="Response regulatory" evidence="3">
    <location>
        <begin position="5"/>
        <end position="120"/>
    </location>
</feature>
<organism evidence="5 6">
    <name type="scientific">Candidatus Bacteroides avicola</name>
    <dbReference type="NCBI Taxonomy" id="2838468"/>
    <lineage>
        <taxon>Bacteria</taxon>
        <taxon>Pseudomonadati</taxon>
        <taxon>Bacteroidota</taxon>
        <taxon>Bacteroidia</taxon>
        <taxon>Bacteroidales</taxon>
        <taxon>Bacteroidaceae</taxon>
        <taxon>Bacteroides</taxon>
    </lineage>
</organism>
<evidence type="ECO:0000313" key="5">
    <source>
        <dbReference type="EMBL" id="HJA85489.1"/>
    </source>
</evidence>
<dbReference type="SUPFAM" id="SSF52172">
    <property type="entry name" value="CheY-like"/>
    <property type="match status" value="1"/>
</dbReference>
<gene>
    <name evidence="5" type="ORF">H9950_04755</name>
</gene>
<evidence type="ECO:0000313" key="6">
    <source>
        <dbReference type="Proteomes" id="UP000823862"/>
    </source>
</evidence>
<proteinExistence type="predicted"/>
<comment type="caution">
    <text evidence="5">The sequence shown here is derived from an EMBL/GenBank/DDBJ whole genome shotgun (WGS) entry which is preliminary data.</text>
</comment>
<dbReference type="InterPro" id="IPR007492">
    <property type="entry name" value="LytTR_DNA-bd_dom"/>
</dbReference>
<dbReference type="InterPro" id="IPR050595">
    <property type="entry name" value="Bact_response_regulator"/>
</dbReference>
<evidence type="ECO:0000259" key="3">
    <source>
        <dbReference type="PROSITE" id="PS50110"/>
    </source>
</evidence>
<dbReference type="SMART" id="SM00850">
    <property type="entry name" value="LytTR"/>
    <property type="match status" value="1"/>
</dbReference>
<reference evidence="5" key="2">
    <citation type="submission" date="2021-04" db="EMBL/GenBank/DDBJ databases">
        <authorList>
            <person name="Gilroy R."/>
        </authorList>
    </citation>
    <scope>NUCLEOTIDE SEQUENCE</scope>
    <source>
        <strain evidence="5">ChiHjej12B11-9795</strain>
    </source>
</reference>
<dbReference type="GO" id="GO:0000160">
    <property type="term" value="P:phosphorelay signal transduction system"/>
    <property type="evidence" value="ECO:0007669"/>
    <property type="project" value="InterPro"/>
</dbReference>
<evidence type="ECO:0000256" key="1">
    <source>
        <dbReference type="ARBA" id="ARBA00022553"/>
    </source>
</evidence>
<dbReference type="AlphaFoldDB" id="A0A9D2KVS3"/>
<dbReference type="EMBL" id="DWZI01000027">
    <property type="protein sequence ID" value="HJA85489.1"/>
    <property type="molecule type" value="Genomic_DNA"/>
</dbReference>
<dbReference type="GO" id="GO:0003677">
    <property type="term" value="F:DNA binding"/>
    <property type="evidence" value="ECO:0007669"/>
    <property type="project" value="UniProtKB-KW"/>
</dbReference>
<dbReference type="PANTHER" id="PTHR44591">
    <property type="entry name" value="STRESS RESPONSE REGULATOR PROTEIN 1"/>
    <property type="match status" value="1"/>
</dbReference>
<feature type="domain" description="HTH LytTR-type" evidence="4">
    <location>
        <begin position="200"/>
        <end position="250"/>
    </location>
</feature>
<dbReference type="Gene3D" id="3.40.50.2300">
    <property type="match status" value="1"/>
</dbReference>
<dbReference type="Pfam" id="PF04397">
    <property type="entry name" value="LytTR"/>
    <property type="match status" value="1"/>
</dbReference>
<dbReference type="Gene3D" id="2.40.50.1020">
    <property type="entry name" value="LytTr DNA-binding domain"/>
    <property type="match status" value="1"/>
</dbReference>
<dbReference type="SMART" id="SM00448">
    <property type="entry name" value="REC"/>
    <property type="match status" value="1"/>
</dbReference>
<keyword evidence="5" id="KW-0238">DNA-binding</keyword>
<sequence>MDKYKVVIVDDDELSLENLTFALAKDERFSVEGIAHNARQGKKLIAQIRPDLLFLDMELPDMTGMQLLQEMRDDLSRTMRIVFYTAYDKYMIQAIREAAFDYLLKPFDDQELKDILDRFVKQATALKPEPLFSNVPVSSRQTFIVFTPTNDMRALRPSEIGFFRYCSERKQWEVILNNQPPLALRRGMTAEQITQFSPCFVQIHQSYIINIDYLMIIKESKCLLYPPFDKVTELLVSRKYKKELQERFCL</sequence>
<protein>
    <submittedName>
        <fullName evidence="5">LytTR family DNA-binding domain-containing protein</fullName>
    </submittedName>
</protein>
<dbReference type="InterPro" id="IPR011006">
    <property type="entry name" value="CheY-like_superfamily"/>
</dbReference>
<keyword evidence="1 2" id="KW-0597">Phosphoprotein</keyword>